<keyword evidence="4" id="KW-1185">Reference proteome</keyword>
<gene>
    <name evidence="3" type="ORF">SAMN05216289_10133</name>
</gene>
<evidence type="ECO:0000256" key="1">
    <source>
        <dbReference type="PROSITE-ProRule" id="PRU00169"/>
    </source>
</evidence>
<evidence type="ECO:0000313" key="3">
    <source>
        <dbReference type="EMBL" id="SFM95142.1"/>
    </source>
</evidence>
<dbReference type="GO" id="GO:0000160">
    <property type="term" value="P:phosphorelay signal transduction system"/>
    <property type="evidence" value="ECO:0007669"/>
    <property type="project" value="InterPro"/>
</dbReference>
<protein>
    <submittedName>
        <fullName evidence="3">Response regulator receiver domain-containing protein</fullName>
    </submittedName>
</protein>
<dbReference type="PANTHER" id="PTHR44520">
    <property type="entry name" value="RESPONSE REGULATOR RCP1-RELATED"/>
    <property type="match status" value="1"/>
</dbReference>
<dbReference type="STRING" id="578942.SAMN05216289_10133"/>
<dbReference type="AlphaFoldDB" id="A0A1I4V1S6"/>
<dbReference type="Proteomes" id="UP000198575">
    <property type="component" value="Unassembled WGS sequence"/>
</dbReference>
<dbReference type="EMBL" id="FOVF01000001">
    <property type="protein sequence ID" value="SFM95142.1"/>
    <property type="molecule type" value="Genomic_DNA"/>
</dbReference>
<dbReference type="SMART" id="SM00448">
    <property type="entry name" value="REC"/>
    <property type="match status" value="1"/>
</dbReference>
<dbReference type="RefSeq" id="WP_092403871.1">
    <property type="nucleotide sequence ID" value="NZ_FOVF01000001.1"/>
</dbReference>
<dbReference type="PANTHER" id="PTHR44520:SF2">
    <property type="entry name" value="RESPONSE REGULATOR RCP1"/>
    <property type="match status" value="1"/>
</dbReference>
<dbReference type="OrthoDB" id="9793549at2"/>
<keyword evidence="1" id="KW-0597">Phosphoprotein</keyword>
<evidence type="ECO:0000313" key="4">
    <source>
        <dbReference type="Proteomes" id="UP000198575"/>
    </source>
</evidence>
<organism evidence="3 4">
    <name type="scientific">Dokdonella immobilis</name>
    <dbReference type="NCBI Taxonomy" id="578942"/>
    <lineage>
        <taxon>Bacteria</taxon>
        <taxon>Pseudomonadati</taxon>
        <taxon>Pseudomonadota</taxon>
        <taxon>Gammaproteobacteria</taxon>
        <taxon>Lysobacterales</taxon>
        <taxon>Rhodanobacteraceae</taxon>
        <taxon>Dokdonella</taxon>
    </lineage>
</organism>
<sequence length="151" mass="16992">MSIAMGQGGQLVEILLVEDNAGDVRLTREALKEGRIRNRLHVVNDGEGALRFLRKQAEHADVPRPDLILLDLNLPRLDGREVLAEIKNDPSLKQIPVVVLTSSRAEKDLLSAYDQHANCFITKPVGFEDFMEVVRSIESFWLTIVILPPRE</sequence>
<name>A0A1I4V1S6_9GAMM</name>
<evidence type="ECO:0000259" key="2">
    <source>
        <dbReference type="PROSITE" id="PS50110"/>
    </source>
</evidence>
<proteinExistence type="predicted"/>
<dbReference type="InterPro" id="IPR052893">
    <property type="entry name" value="TCS_response_regulator"/>
</dbReference>
<dbReference type="SUPFAM" id="SSF52172">
    <property type="entry name" value="CheY-like"/>
    <property type="match status" value="1"/>
</dbReference>
<accession>A0A1I4V1S6</accession>
<feature type="modified residue" description="4-aspartylphosphate" evidence="1">
    <location>
        <position position="71"/>
    </location>
</feature>
<dbReference type="Gene3D" id="3.40.50.2300">
    <property type="match status" value="1"/>
</dbReference>
<dbReference type="InterPro" id="IPR001789">
    <property type="entry name" value="Sig_transdc_resp-reg_receiver"/>
</dbReference>
<dbReference type="InterPro" id="IPR011006">
    <property type="entry name" value="CheY-like_superfamily"/>
</dbReference>
<reference evidence="3 4" key="1">
    <citation type="submission" date="2016-10" db="EMBL/GenBank/DDBJ databases">
        <authorList>
            <person name="de Groot N.N."/>
        </authorList>
    </citation>
    <scope>NUCLEOTIDE SEQUENCE [LARGE SCALE GENOMIC DNA]</scope>
    <source>
        <strain evidence="3 4">CGMCC 1.7659</strain>
    </source>
</reference>
<dbReference type="CDD" id="cd17557">
    <property type="entry name" value="REC_Rcp-like"/>
    <property type="match status" value="1"/>
</dbReference>
<dbReference type="PROSITE" id="PS50110">
    <property type="entry name" value="RESPONSE_REGULATORY"/>
    <property type="match status" value="1"/>
</dbReference>
<dbReference type="Pfam" id="PF00072">
    <property type="entry name" value="Response_reg"/>
    <property type="match status" value="1"/>
</dbReference>
<feature type="domain" description="Response regulatory" evidence="2">
    <location>
        <begin position="13"/>
        <end position="138"/>
    </location>
</feature>